<feature type="chain" id="PRO_5004589856" description="lysozyme" evidence="6">
    <location>
        <begin position="20"/>
        <end position="77"/>
    </location>
</feature>
<name>T1IKI6_STRMM</name>
<dbReference type="PANTHER" id="PTHR11407:SF63">
    <property type="entry name" value="LYSOZYME C"/>
    <property type="match status" value="1"/>
</dbReference>
<keyword evidence="4" id="KW-1015">Disulfide bond</keyword>
<dbReference type="EC" id="3.2.1.17" evidence="2"/>
<keyword evidence="3" id="KW-0929">Antimicrobial</keyword>
<dbReference type="AlphaFoldDB" id="T1IKI6"/>
<dbReference type="GO" id="GO:0003796">
    <property type="term" value="F:lysozyme activity"/>
    <property type="evidence" value="ECO:0007669"/>
    <property type="project" value="UniProtKB-EC"/>
</dbReference>
<organism evidence="7 8">
    <name type="scientific">Strigamia maritima</name>
    <name type="common">European centipede</name>
    <name type="synonym">Geophilus maritimus</name>
    <dbReference type="NCBI Taxonomy" id="126957"/>
    <lineage>
        <taxon>Eukaryota</taxon>
        <taxon>Metazoa</taxon>
        <taxon>Ecdysozoa</taxon>
        <taxon>Arthropoda</taxon>
        <taxon>Myriapoda</taxon>
        <taxon>Chilopoda</taxon>
        <taxon>Pleurostigmophora</taxon>
        <taxon>Geophilomorpha</taxon>
        <taxon>Linotaeniidae</taxon>
        <taxon>Strigamia</taxon>
    </lineage>
</organism>
<evidence type="ECO:0000256" key="4">
    <source>
        <dbReference type="ARBA" id="ARBA00023157"/>
    </source>
</evidence>
<dbReference type="PROSITE" id="PS51348">
    <property type="entry name" value="GLYCOSYL_HYDROL_F22_2"/>
    <property type="match status" value="1"/>
</dbReference>
<accession>T1IKI6</accession>
<evidence type="ECO:0000256" key="2">
    <source>
        <dbReference type="ARBA" id="ARBA00012732"/>
    </source>
</evidence>
<keyword evidence="8" id="KW-1185">Reference proteome</keyword>
<evidence type="ECO:0000256" key="3">
    <source>
        <dbReference type="ARBA" id="ARBA00022638"/>
    </source>
</evidence>
<dbReference type="InterPro" id="IPR023346">
    <property type="entry name" value="Lysozyme-like_dom_sf"/>
</dbReference>
<keyword evidence="3" id="KW-0081">Bacteriolytic enzyme</keyword>
<evidence type="ECO:0000256" key="6">
    <source>
        <dbReference type="SAM" id="SignalP"/>
    </source>
</evidence>
<evidence type="ECO:0000256" key="5">
    <source>
        <dbReference type="ARBA" id="ARBA00023295"/>
    </source>
</evidence>
<dbReference type="STRING" id="126957.T1IKI6"/>
<comment type="catalytic activity">
    <reaction evidence="1">
        <text>Hydrolysis of (1-&gt;4)-beta-linkages between N-acetylmuramic acid and N-acetyl-D-glucosamine residues in a peptidoglycan and between N-acetyl-D-glucosamine residues in chitodextrins.</text>
        <dbReference type="EC" id="3.2.1.17"/>
    </reaction>
</comment>
<dbReference type="PhylomeDB" id="T1IKI6"/>
<dbReference type="Pfam" id="PF00062">
    <property type="entry name" value="Lys"/>
    <property type="match status" value="1"/>
</dbReference>
<keyword evidence="6" id="KW-0732">Signal</keyword>
<sequence length="77" mass="8771">MNFFFLLFTAAVLLEPCFTLEISRCDLAKGLIVRGIPKDKINDWICLAESESMRNTKTVKKEKPDGSWGYGIFQVII</sequence>
<dbReference type="GO" id="GO:0042742">
    <property type="term" value="P:defense response to bacterium"/>
    <property type="evidence" value="ECO:0007669"/>
    <property type="project" value="UniProtKB-KW"/>
</dbReference>
<dbReference type="Gene3D" id="1.10.530.10">
    <property type="match status" value="1"/>
</dbReference>
<protein>
    <recommendedName>
        <fullName evidence="2">lysozyme</fullName>
        <ecNumber evidence="2">3.2.1.17</ecNumber>
    </recommendedName>
</protein>
<dbReference type="EMBL" id="JH430542">
    <property type="status" value="NOT_ANNOTATED_CDS"/>
    <property type="molecule type" value="Genomic_DNA"/>
</dbReference>
<keyword evidence="5" id="KW-0326">Glycosidase</keyword>
<dbReference type="InterPro" id="IPR001916">
    <property type="entry name" value="Glyco_hydro_22"/>
</dbReference>
<feature type="signal peptide" evidence="6">
    <location>
        <begin position="1"/>
        <end position="19"/>
    </location>
</feature>
<keyword evidence="5" id="KW-0378">Hydrolase</keyword>
<evidence type="ECO:0000313" key="8">
    <source>
        <dbReference type="Proteomes" id="UP000014500"/>
    </source>
</evidence>
<evidence type="ECO:0000256" key="1">
    <source>
        <dbReference type="ARBA" id="ARBA00000632"/>
    </source>
</evidence>
<dbReference type="GO" id="GO:0031640">
    <property type="term" value="P:killing of cells of another organism"/>
    <property type="evidence" value="ECO:0007669"/>
    <property type="project" value="UniProtKB-KW"/>
</dbReference>
<reference evidence="8" key="1">
    <citation type="submission" date="2011-05" db="EMBL/GenBank/DDBJ databases">
        <authorList>
            <person name="Richards S.R."/>
            <person name="Qu J."/>
            <person name="Jiang H."/>
            <person name="Jhangiani S.N."/>
            <person name="Agravi P."/>
            <person name="Goodspeed R."/>
            <person name="Gross S."/>
            <person name="Mandapat C."/>
            <person name="Jackson L."/>
            <person name="Mathew T."/>
            <person name="Pu L."/>
            <person name="Thornton R."/>
            <person name="Saada N."/>
            <person name="Wilczek-Boney K.B."/>
            <person name="Lee S."/>
            <person name="Kovar C."/>
            <person name="Wu Y."/>
            <person name="Scherer S.E."/>
            <person name="Worley K.C."/>
            <person name="Muzny D.M."/>
            <person name="Gibbs R."/>
        </authorList>
    </citation>
    <scope>NUCLEOTIDE SEQUENCE</scope>
    <source>
        <strain evidence="8">Brora</strain>
    </source>
</reference>
<dbReference type="PANTHER" id="PTHR11407">
    <property type="entry name" value="LYSOZYME C"/>
    <property type="match status" value="1"/>
</dbReference>
<dbReference type="HOGENOM" id="CLU_2641265_0_0_1"/>
<reference evidence="7" key="2">
    <citation type="submission" date="2015-02" db="UniProtKB">
        <authorList>
            <consortium name="EnsemblMetazoa"/>
        </authorList>
    </citation>
    <scope>IDENTIFICATION</scope>
</reference>
<proteinExistence type="predicted"/>
<evidence type="ECO:0000313" key="7">
    <source>
        <dbReference type="EnsemblMetazoa" id="SMAR001436-PA"/>
    </source>
</evidence>
<dbReference type="EnsemblMetazoa" id="SMAR001436-RA">
    <property type="protein sequence ID" value="SMAR001436-PA"/>
    <property type="gene ID" value="SMAR001436"/>
</dbReference>
<dbReference type="SUPFAM" id="SSF53955">
    <property type="entry name" value="Lysozyme-like"/>
    <property type="match status" value="1"/>
</dbReference>
<dbReference type="Proteomes" id="UP000014500">
    <property type="component" value="Unassembled WGS sequence"/>
</dbReference>